<feature type="transmembrane region" description="Helical" evidence="6">
    <location>
        <begin position="77"/>
        <end position="100"/>
    </location>
</feature>
<evidence type="ECO:0000313" key="8">
    <source>
        <dbReference type="Proteomes" id="UP001185069"/>
    </source>
</evidence>
<reference evidence="7 8" key="1">
    <citation type="submission" date="2023-07" db="EMBL/GenBank/DDBJ databases">
        <title>Sequencing the genomes of 1000 actinobacteria strains.</title>
        <authorList>
            <person name="Klenk H.-P."/>
        </authorList>
    </citation>
    <scope>NUCLEOTIDE SEQUENCE [LARGE SCALE GENOMIC DNA]</scope>
    <source>
        <strain evidence="7 8">DSM 14555</strain>
    </source>
</reference>
<keyword evidence="3 6" id="KW-0812">Transmembrane</keyword>
<evidence type="ECO:0000313" key="7">
    <source>
        <dbReference type="EMBL" id="MDR6269118.1"/>
    </source>
</evidence>
<dbReference type="InterPro" id="IPR017039">
    <property type="entry name" value="Virul_fac_BrkB"/>
</dbReference>
<sequence>MPAPTDRKELERRLILKRIELSRAKREQQAKPASPGAPGLLQARIEYLLAKLNLVRPMRAFQTYSLRHGPLLAAGSAYNMFFSVAAMLVAGFSVLGLLAAGNKGLQDAVVNAVAQSTPGLINTGNGGLAEPDQLFNSGDGFGWALLISLAALLLTSLGWIGGLREGVRGVFDAGPLEANPVLLKLKDAATLLLLGVVLVVTSVISVGVVTALDGVMGALSLDAEVVRPITYIGSLVVLLILDLAVCLVLFRSVSAIQMPRGVLWQTALIAAVGSTVLRALSSVLLANVAGRNPLLAPFSVILGLFVWFYLLSQVYLIAAGWGAVGKADAEPVRSPTN</sequence>
<evidence type="ECO:0000256" key="1">
    <source>
        <dbReference type="ARBA" id="ARBA00004651"/>
    </source>
</evidence>
<dbReference type="Pfam" id="PF03631">
    <property type="entry name" value="Virul_fac_BrkB"/>
    <property type="match status" value="1"/>
</dbReference>
<evidence type="ECO:0000256" key="5">
    <source>
        <dbReference type="ARBA" id="ARBA00023136"/>
    </source>
</evidence>
<proteinExistence type="predicted"/>
<keyword evidence="2" id="KW-1003">Cell membrane</keyword>
<feature type="transmembrane region" description="Helical" evidence="6">
    <location>
        <begin position="262"/>
        <end position="286"/>
    </location>
</feature>
<dbReference type="EMBL" id="JAVDQF010000001">
    <property type="protein sequence ID" value="MDR6269118.1"/>
    <property type="molecule type" value="Genomic_DNA"/>
</dbReference>
<feature type="transmembrane region" description="Helical" evidence="6">
    <location>
        <begin position="188"/>
        <end position="209"/>
    </location>
</feature>
<keyword evidence="8" id="KW-1185">Reference proteome</keyword>
<evidence type="ECO:0000256" key="6">
    <source>
        <dbReference type="SAM" id="Phobius"/>
    </source>
</evidence>
<comment type="caution">
    <text evidence="7">The sequence shown here is derived from an EMBL/GenBank/DDBJ whole genome shotgun (WGS) entry which is preliminary data.</text>
</comment>
<dbReference type="Proteomes" id="UP001185069">
    <property type="component" value="Unassembled WGS sequence"/>
</dbReference>
<feature type="transmembrane region" description="Helical" evidence="6">
    <location>
        <begin position="298"/>
        <end position="324"/>
    </location>
</feature>
<gene>
    <name evidence="7" type="ORF">JOE69_001356</name>
</gene>
<dbReference type="PANTHER" id="PTHR30213">
    <property type="entry name" value="INNER MEMBRANE PROTEIN YHJD"/>
    <property type="match status" value="1"/>
</dbReference>
<organism evidence="7 8">
    <name type="scientific">Arthrobacter russicus</name>
    <dbReference type="NCBI Taxonomy" id="172040"/>
    <lineage>
        <taxon>Bacteria</taxon>
        <taxon>Bacillati</taxon>
        <taxon>Actinomycetota</taxon>
        <taxon>Actinomycetes</taxon>
        <taxon>Micrococcales</taxon>
        <taxon>Micrococcaceae</taxon>
        <taxon>Arthrobacter</taxon>
    </lineage>
</organism>
<comment type="subcellular location">
    <subcellularLocation>
        <location evidence="1">Cell membrane</location>
        <topology evidence="1">Multi-pass membrane protein</topology>
    </subcellularLocation>
</comment>
<keyword evidence="4 6" id="KW-1133">Transmembrane helix</keyword>
<accession>A0ABU1J9P0</accession>
<name>A0ABU1J9P0_9MICC</name>
<keyword evidence="5 6" id="KW-0472">Membrane</keyword>
<feature type="transmembrane region" description="Helical" evidence="6">
    <location>
        <begin position="141"/>
        <end position="160"/>
    </location>
</feature>
<dbReference type="PANTHER" id="PTHR30213:SF1">
    <property type="entry name" value="INNER MEMBRANE PROTEIN YHJD"/>
    <property type="match status" value="1"/>
</dbReference>
<evidence type="ECO:0000256" key="4">
    <source>
        <dbReference type="ARBA" id="ARBA00022989"/>
    </source>
</evidence>
<protein>
    <submittedName>
        <fullName evidence="7">Membrane protein</fullName>
    </submittedName>
</protein>
<evidence type="ECO:0000256" key="3">
    <source>
        <dbReference type="ARBA" id="ARBA00022692"/>
    </source>
</evidence>
<feature type="transmembrane region" description="Helical" evidence="6">
    <location>
        <begin position="229"/>
        <end position="250"/>
    </location>
</feature>
<evidence type="ECO:0000256" key="2">
    <source>
        <dbReference type="ARBA" id="ARBA00022475"/>
    </source>
</evidence>
<dbReference type="RefSeq" id="WP_343876215.1">
    <property type="nucleotide sequence ID" value="NZ_BAAAHY010000001.1"/>
</dbReference>